<dbReference type="OrthoDB" id="2151310at2"/>
<proteinExistence type="predicted"/>
<sequence length="347" mass="40522">MLLSVIIPSFNCTEKLSYIIESLNYILTCEKEIIIVDDGSSNTSKEILKSIENKNRQVKVIFNNHTGVSIARNTGIGISKGDYITFIDDDDEIYPDAYSKMIQQVLLHPELDIVSTSINVSEEHNMKIYNKQYEIENIILSNLQINTEMFKADEYPSGPCAKFFKRRLLFDNKILFPTNVFNGEDLIFNCYALLHCKNVQLLQGKVYKYFQNNNSLMHSYSPKMQENNVLFADAILKFLNFINDFDYNQKKLVSEYWKIRLSMTNILRQYSIKVNNKDVFLKDIRLVQRGITNPSLMEFLSHNFSNDQIIFIKMIGKCPIVTIIPITKFFKWLKYHKNNFRSAIVEL</sequence>
<evidence type="ECO:0000313" key="5">
    <source>
        <dbReference type="Proteomes" id="UP000004528"/>
    </source>
</evidence>
<keyword evidence="5" id="KW-1185">Reference proteome</keyword>
<evidence type="ECO:0000313" key="4">
    <source>
        <dbReference type="EMBL" id="EER74732.1"/>
    </source>
</evidence>
<organism evidence="4 5">
    <name type="scientific">Weissella paramesenteroides ATCC 33313</name>
    <dbReference type="NCBI Taxonomy" id="585506"/>
    <lineage>
        <taxon>Bacteria</taxon>
        <taxon>Bacillati</taxon>
        <taxon>Bacillota</taxon>
        <taxon>Bacilli</taxon>
        <taxon>Lactobacillales</taxon>
        <taxon>Lactobacillaceae</taxon>
        <taxon>Weissella</taxon>
    </lineage>
</organism>
<feature type="domain" description="Glycosyltransferase 2-like" evidence="3">
    <location>
        <begin position="4"/>
        <end position="136"/>
    </location>
</feature>
<dbReference type="RefSeq" id="WP_002828822.1">
    <property type="nucleotide sequence ID" value="NZ_GG697132.1"/>
</dbReference>
<gene>
    <name evidence="4" type="ORF">HMPREF0877_1208</name>
</gene>
<accession>C5RB63</accession>
<dbReference type="STRING" id="585506.HMPREF0877_1208"/>
<dbReference type="CDD" id="cd00761">
    <property type="entry name" value="Glyco_tranf_GTA_type"/>
    <property type="match status" value="1"/>
</dbReference>
<dbReference type="EMBL" id="ACKU01000014">
    <property type="protein sequence ID" value="EER74732.1"/>
    <property type="molecule type" value="Genomic_DNA"/>
</dbReference>
<reference evidence="4 5" key="1">
    <citation type="submission" date="2009-04" db="EMBL/GenBank/DDBJ databases">
        <authorList>
            <person name="Qin X."/>
            <person name="Bachman B."/>
            <person name="Battles P."/>
            <person name="Bell A."/>
            <person name="Bess C."/>
            <person name="Bickham C."/>
            <person name="Chaboub L."/>
            <person name="Chen D."/>
            <person name="Coyle M."/>
            <person name="Deiros D.R."/>
            <person name="Dinh H."/>
            <person name="Forbes L."/>
            <person name="Fowler G."/>
            <person name="Francisco L."/>
            <person name="Fu Q."/>
            <person name="Gubbala S."/>
            <person name="Hale W."/>
            <person name="Han Y."/>
            <person name="Hemphill L."/>
            <person name="Highlander S.K."/>
            <person name="Hirani K."/>
            <person name="Hogues M."/>
            <person name="Jackson L."/>
            <person name="Jakkamsetti A."/>
            <person name="Javaid M."/>
            <person name="Jiang H."/>
            <person name="Korchina V."/>
            <person name="Kovar C."/>
            <person name="Lara F."/>
            <person name="Lee S."/>
            <person name="Mata R."/>
            <person name="Mathew T."/>
            <person name="Moen C."/>
            <person name="Morales K."/>
            <person name="Munidasa M."/>
            <person name="Nazareth L."/>
            <person name="Ngo R."/>
            <person name="Nguyen L."/>
            <person name="Okwuonu G."/>
            <person name="Ongeri F."/>
            <person name="Patil S."/>
            <person name="Petrosino J."/>
            <person name="Pham C."/>
            <person name="Pham P."/>
            <person name="Pu L.-L."/>
            <person name="Puazo M."/>
            <person name="Raj R."/>
            <person name="Reid J."/>
            <person name="Rouhana J."/>
            <person name="Saada N."/>
            <person name="Shang Y."/>
            <person name="Simmons D."/>
            <person name="Thornton R."/>
            <person name="Warren J."/>
            <person name="Weissenberger G."/>
            <person name="Zhang J."/>
            <person name="Zhang L."/>
            <person name="Zhou C."/>
            <person name="Zhu D."/>
            <person name="Muzny D."/>
            <person name="Worley K."/>
            <person name="Gibbs R."/>
        </authorList>
    </citation>
    <scope>NUCLEOTIDE SEQUENCE [LARGE SCALE GENOMIC DNA]</scope>
    <source>
        <strain evidence="4 5">ATCC 33313</strain>
    </source>
</reference>
<keyword evidence="1 4" id="KW-0328">Glycosyltransferase</keyword>
<dbReference type="PANTHER" id="PTHR22916">
    <property type="entry name" value="GLYCOSYLTRANSFERASE"/>
    <property type="match status" value="1"/>
</dbReference>
<dbReference type="GO" id="GO:0016757">
    <property type="term" value="F:glycosyltransferase activity"/>
    <property type="evidence" value="ECO:0007669"/>
    <property type="project" value="UniProtKB-KW"/>
</dbReference>
<dbReference type="HOGENOM" id="CLU_025996_25_1_9"/>
<dbReference type="SUPFAM" id="SSF53448">
    <property type="entry name" value="Nucleotide-diphospho-sugar transferases"/>
    <property type="match status" value="1"/>
</dbReference>
<dbReference type="InterPro" id="IPR029044">
    <property type="entry name" value="Nucleotide-diphossugar_trans"/>
</dbReference>
<comment type="caution">
    <text evidence="4">The sequence shown here is derived from an EMBL/GenBank/DDBJ whole genome shotgun (WGS) entry which is preliminary data.</text>
</comment>
<dbReference type="PANTHER" id="PTHR22916:SF51">
    <property type="entry name" value="GLYCOSYLTRANSFERASE EPSH-RELATED"/>
    <property type="match status" value="1"/>
</dbReference>
<dbReference type="Pfam" id="PF00535">
    <property type="entry name" value="Glycos_transf_2"/>
    <property type="match status" value="1"/>
</dbReference>
<evidence type="ECO:0000259" key="3">
    <source>
        <dbReference type="Pfam" id="PF00535"/>
    </source>
</evidence>
<evidence type="ECO:0000256" key="1">
    <source>
        <dbReference type="ARBA" id="ARBA00022676"/>
    </source>
</evidence>
<dbReference type="Proteomes" id="UP000004528">
    <property type="component" value="Unassembled WGS sequence"/>
</dbReference>
<name>C5RB63_WEIPA</name>
<dbReference type="eggNOG" id="COG0463">
    <property type="taxonomic scope" value="Bacteria"/>
</dbReference>
<dbReference type="EC" id="2.4.-.-" evidence="4"/>
<evidence type="ECO:0000256" key="2">
    <source>
        <dbReference type="ARBA" id="ARBA00022679"/>
    </source>
</evidence>
<dbReference type="Gene3D" id="3.90.550.10">
    <property type="entry name" value="Spore Coat Polysaccharide Biosynthesis Protein SpsA, Chain A"/>
    <property type="match status" value="1"/>
</dbReference>
<dbReference type="InterPro" id="IPR001173">
    <property type="entry name" value="Glyco_trans_2-like"/>
</dbReference>
<dbReference type="AlphaFoldDB" id="C5RB63"/>
<protein>
    <submittedName>
        <fullName evidence="4">Glycosyltransferase, group 2 family protein</fullName>
        <ecNumber evidence="4">2.4.-.-</ecNumber>
    </submittedName>
</protein>
<keyword evidence="2 4" id="KW-0808">Transferase</keyword>